<sequence length="305" mass="33075">MTDANSPLRSAKDFDPEVLSLFDRYVHGLITRREFLSGAARYATGTLGAVGLLSALSPQFAQAQQVAPTDARLQAGYVEFESPKGYGKGRAYRVRPAGTTGPLPTVLVVHENRGLNPHIEDIARRLALENFIALAPDALFPLGGYPGDEDAARERFSKLDQDKTQQDFIAAATFLKASKDGNGHLGVVGFCYGGRIANLLATRLGDGLDVAVPFYGSGAPLEEVPAIKAELLLHFAETDERINAGWPAYEAALKTAGIRYEAHRYAGTQHGFNNDTTPRHDAAAAKLAWQRTLALFNRRLRVEQG</sequence>
<comment type="caution">
    <text evidence="3">The sequence shown here is derived from an EMBL/GenBank/DDBJ whole genome shotgun (WGS) entry which is preliminary data.</text>
</comment>
<dbReference type="InterPro" id="IPR051049">
    <property type="entry name" value="Dienelactone_hydrolase-like"/>
</dbReference>
<evidence type="ECO:0000259" key="1">
    <source>
        <dbReference type="Pfam" id="PF01738"/>
    </source>
</evidence>
<dbReference type="InterPro" id="IPR029058">
    <property type="entry name" value="AB_hydrolase_fold"/>
</dbReference>
<feature type="domain" description="Dienelactone hydrolase" evidence="1">
    <location>
        <begin position="91"/>
        <end position="298"/>
    </location>
</feature>
<dbReference type="Pfam" id="PF01738">
    <property type="entry name" value="DLH"/>
    <property type="match status" value="1"/>
</dbReference>
<name>A0A4S3K4R7_9GAMM</name>
<dbReference type="AlphaFoldDB" id="A0A4S3K4R7"/>
<evidence type="ECO:0000313" key="4">
    <source>
        <dbReference type="Proteomes" id="UP000295341"/>
    </source>
</evidence>
<dbReference type="InterPro" id="IPR006311">
    <property type="entry name" value="TAT_signal"/>
</dbReference>
<dbReference type="Pfam" id="PF23678">
    <property type="entry name" value="YqhI"/>
    <property type="match status" value="1"/>
</dbReference>
<dbReference type="InterPro" id="IPR057802">
    <property type="entry name" value="YqhI_dom"/>
</dbReference>
<dbReference type="GO" id="GO:0016787">
    <property type="term" value="F:hydrolase activity"/>
    <property type="evidence" value="ECO:0007669"/>
    <property type="project" value="InterPro"/>
</dbReference>
<reference evidence="3 4" key="1">
    <citation type="submission" date="2019-03" db="EMBL/GenBank/DDBJ databases">
        <title>Genomic Encyclopedia of Type Strains, Phase IV (KMG-IV): sequencing the most valuable type-strain genomes for metagenomic binning, comparative biology and taxonomic classification.</title>
        <authorList>
            <person name="Goeker M."/>
        </authorList>
    </citation>
    <scope>NUCLEOTIDE SEQUENCE [LARGE SCALE GENOMIC DNA]</scope>
    <source>
        <strain evidence="3 4">DSM 26377</strain>
    </source>
</reference>
<dbReference type="PROSITE" id="PS51318">
    <property type="entry name" value="TAT"/>
    <property type="match status" value="1"/>
</dbReference>
<dbReference type="OrthoDB" id="9787933at2"/>
<feature type="domain" description="YqhI" evidence="2">
    <location>
        <begin position="9"/>
        <end position="41"/>
    </location>
</feature>
<dbReference type="PANTHER" id="PTHR46623:SF6">
    <property type="entry name" value="ALPHA_BETA-HYDROLASES SUPERFAMILY PROTEIN"/>
    <property type="match status" value="1"/>
</dbReference>
<dbReference type="Proteomes" id="UP000295341">
    <property type="component" value="Unassembled WGS sequence"/>
</dbReference>
<evidence type="ECO:0000313" key="3">
    <source>
        <dbReference type="EMBL" id="TDU31704.1"/>
    </source>
</evidence>
<accession>A0A4S3K4R7</accession>
<keyword evidence="4" id="KW-1185">Reference proteome</keyword>
<dbReference type="PANTHER" id="PTHR46623">
    <property type="entry name" value="CARBOXYMETHYLENEBUTENOLIDASE-RELATED"/>
    <property type="match status" value="1"/>
</dbReference>
<organism evidence="3 4">
    <name type="scientific">Panacagrimonas perspica</name>
    <dbReference type="NCBI Taxonomy" id="381431"/>
    <lineage>
        <taxon>Bacteria</taxon>
        <taxon>Pseudomonadati</taxon>
        <taxon>Pseudomonadota</taxon>
        <taxon>Gammaproteobacteria</taxon>
        <taxon>Nevskiales</taxon>
        <taxon>Nevskiaceae</taxon>
        <taxon>Panacagrimonas</taxon>
    </lineage>
</organism>
<proteinExistence type="predicted"/>
<dbReference type="EMBL" id="SOBT01000008">
    <property type="protein sequence ID" value="TDU31704.1"/>
    <property type="molecule type" value="Genomic_DNA"/>
</dbReference>
<protein>
    <submittedName>
        <fullName evidence="3">Carboxymethylenebutenolidase</fullName>
    </submittedName>
</protein>
<gene>
    <name evidence="3" type="ORF">DFR24_1083</name>
</gene>
<dbReference type="Gene3D" id="3.40.50.1820">
    <property type="entry name" value="alpha/beta hydrolase"/>
    <property type="match status" value="1"/>
</dbReference>
<evidence type="ECO:0000259" key="2">
    <source>
        <dbReference type="Pfam" id="PF23678"/>
    </source>
</evidence>
<dbReference type="InterPro" id="IPR002925">
    <property type="entry name" value="Dienelactn_hydro"/>
</dbReference>
<dbReference type="RefSeq" id="WP_133880268.1">
    <property type="nucleotide sequence ID" value="NZ_MWIN01000012.1"/>
</dbReference>
<dbReference type="SUPFAM" id="SSF53474">
    <property type="entry name" value="alpha/beta-Hydrolases"/>
    <property type="match status" value="1"/>
</dbReference>